<evidence type="ECO:0000256" key="4">
    <source>
        <dbReference type="SAM" id="MobiDB-lite"/>
    </source>
</evidence>
<dbReference type="Gene3D" id="4.10.240.10">
    <property type="entry name" value="Zn(2)-C6 fungal-type DNA-binding domain"/>
    <property type="match status" value="1"/>
</dbReference>
<dbReference type="PROSITE" id="PS50048">
    <property type="entry name" value="ZN2_CY6_FUNGAL_2"/>
    <property type="match status" value="1"/>
</dbReference>
<evidence type="ECO:0000256" key="2">
    <source>
        <dbReference type="ARBA" id="ARBA00022723"/>
    </source>
</evidence>
<dbReference type="InterPro" id="IPR036864">
    <property type="entry name" value="Zn2-C6_fun-type_DNA-bd_sf"/>
</dbReference>
<evidence type="ECO:0000259" key="5">
    <source>
        <dbReference type="PROSITE" id="PS50048"/>
    </source>
</evidence>
<sequence length="808" mass="89465">MAENWTRQGLYTTWTRFMYGVYSQPTSLAPQGCVNSRKGGTTSDRAESEAWVPMRCPETTSMDPSNNANQPAGFFSTFSVLDFNGNAREGPARVQKRNRRVFVCIPCHQRKLKCDKGRPCSRCVRSGSADECVYQPLPSDRKSRQGSSGSGAEVEGSLKPGSSPGSSCSEGRIRLNGITHWKTIASEFGEAWPYMVGSDPEWQPRYRQIKDLSCLFSSLPGIPFPLGDSCQYSRARGQVLSTLPRHLIEPLAECYFAAFEPIHWLIHPQEFYYELNNFMMDHTGTPDIWLSQLCMMLALGCRAAPSHLFSGSGRSIPDWTDLLLDAAQYFYGGSLGSVSPNLTTVRSLCLIVIAQMMNIVKGTTGAQLESLMGMTVRLAMTMHLHRTTTLFPEIGAFEAEMRKRVWVTIQLLDVDIAMRTGTSYICRDHDADPPLNLDDTAITYSQRGWTVDIARCPSFGTYTDSSFQIRLYGLLPLLAEIINTINSPTQQNIEQSRLVAWESQLQEKLKAAEDELTRGQHLRPQSAHKISVQRQFLNVLVHRTLMAMSHESVATLQGSPKCVRTVVKSAVLLLRTQLAWYSAPRDMATRPNHQHHTGGLEPGGLNIHSRSPSPLLLPHQVASTTMSKPKATSWLVDLCHDDFGAAVLYLILALRAHDVDALHTSEKGGNIPSRAEIWSVLRQSLNISGDQARQSVSQMKEFTGLSIAAACLQSMDTGEPLMPLLQDAASEIERRVLFTDGGNGAVRHEEVVDIVGLNHHHPPAPHHLWSSAAEHAAATITAHSTHPHQNLAPVPVDFPPELFEFGFS</sequence>
<evidence type="ECO:0000256" key="3">
    <source>
        <dbReference type="ARBA" id="ARBA00023242"/>
    </source>
</evidence>
<comment type="caution">
    <text evidence="6">The sequence shown here is derived from an EMBL/GenBank/DDBJ whole genome shotgun (WGS) entry which is preliminary data.</text>
</comment>
<dbReference type="CDD" id="cd00067">
    <property type="entry name" value="GAL4"/>
    <property type="match status" value="1"/>
</dbReference>
<protein>
    <recommendedName>
        <fullName evidence="5">Zn(2)-C6 fungal-type domain-containing protein</fullName>
    </recommendedName>
</protein>
<dbReference type="Proteomes" id="UP001301769">
    <property type="component" value="Unassembled WGS sequence"/>
</dbReference>
<dbReference type="GO" id="GO:0003677">
    <property type="term" value="F:DNA binding"/>
    <property type="evidence" value="ECO:0007669"/>
    <property type="project" value="InterPro"/>
</dbReference>
<evidence type="ECO:0000256" key="1">
    <source>
        <dbReference type="ARBA" id="ARBA00004123"/>
    </source>
</evidence>
<dbReference type="AlphaFoldDB" id="A0AAN6YER5"/>
<dbReference type="GO" id="GO:0005634">
    <property type="term" value="C:nucleus"/>
    <property type="evidence" value="ECO:0007669"/>
    <property type="project" value="UniProtKB-SubCell"/>
</dbReference>
<feature type="domain" description="Zn(2)-C6 fungal-type" evidence="5">
    <location>
        <begin position="103"/>
        <end position="134"/>
    </location>
</feature>
<comment type="subcellular location">
    <subcellularLocation>
        <location evidence="1">Nucleus</location>
    </subcellularLocation>
</comment>
<gene>
    <name evidence="6" type="ORF">QBC37DRAFT_398836</name>
</gene>
<dbReference type="GO" id="GO:0008270">
    <property type="term" value="F:zinc ion binding"/>
    <property type="evidence" value="ECO:0007669"/>
    <property type="project" value="InterPro"/>
</dbReference>
<dbReference type="SUPFAM" id="SSF57701">
    <property type="entry name" value="Zn2/Cys6 DNA-binding domain"/>
    <property type="match status" value="1"/>
</dbReference>
<dbReference type="InterPro" id="IPR001138">
    <property type="entry name" value="Zn2Cys6_DnaBD"/>
</dbReference>
<reference evidence="6" key="2">
    <citation type="submission" date="2023-05" db="EMBL/GenBank/DDBJ databases">
        <authorList>
            <consortium name="Lawrence Berkeley National Laboratory"/>
            <person name="Steindorff A."/>
            <person name="Hensen N."/>
            <person name="Bonometti L."/>
            <person name="Westerberg I."/>
            <person name="Brannstrom I.O."/>
            <person name="Guillou S."/>
            <person name="Cros-Aarteil S."/>
            <person name="Calhoun S."/>
            <person name="Haridas S."/>
            <person name="Kuo A."/>
            <person name="Mondo S."/>
            <person name="Pangilinan J."/>
            <person name="Riley R."/>
            <person name="Labutti K."/>
            <person name="Andreopoulos B."/>
            <person name="Lipzen A."/>
            <person name="Chen C."/>
            <person name="Yanf M."/>
            <person name="Daum C."/>
            <person name="Ng V."/>
            <person name="Clum A."/>
            <person name="Ohm R."/>
            <person name="Martin F."/>
            <person name="Silar P."/>
            <person name="Natvig D."/>
            <person name="Lalanne C."/>
            <person name="Gautier V."/>
            <person name="Ament-Velasquez S.L."/>
            <person name="Kruys A."/>
            <person name="Hutchinson M.I."/>
            <person name="Powell A.J."/>
            <person name="Barry K."/>
            <person name="Miller A.N."/>
            <person name="Grigoriev I.V."/>
            <person name="Debuchy R."/>
            <person name="Gladieux P."/>
            <person name="Thoren M.H."/>
            <person name="Johannesson H."/>
        </authorList>
    </citation>
    <scope>NUCLEOTIDE SEQUENCE</scope>
    <source>
        <strain evidence="6">PSN293</strain>
    </source>
</reference>
<dbReference type="PROSITE" id="PS00463">
    <property type="entry name" value="ZN2_CY6_FUNGAL_1"/>
    <property type="match status" value="1"/>
</dbReference>
<name>A0AAN6YER5_9PEZI</name>
<dbReference type="Pfam" id="PF00172">
    <property type="entry name" value="Zn_clus"/>
    <property type="match status" value="1"/>
</dbReference>
<dbReference type="PANTHER" id="PTHR31001">
    <property type="entry name" value="UNCHARACTERIZED TRANSCRIPTIONAL REGULATORY PROTEIN"/>
    <property type="match status" value="1"/>
</dbReference>
<keyword evidence="2" id="KW-0479">Metal-binding</keyword>
<dbReference type="EMBL" id="MU858082">
    <property type="protein sequence ID" value="KAK4215252.1"/>
    <property type="molecule type" value="Genomic_DNA"/>
</dbReference>
<keyword evidence="3" id="KW-0539">Nucleus</keyword>
<keyword evidence="7" id="KW-1185">Reference proteome</keyword>
<dbReference type="Pfam" id="PF04082">
    <property type="entry name" value="Fungal_trans"/>
    <property type="match status" value="1"/>
</dbReference>
<dbReference type="GO" id="GO:0006351">
    <property type="term" value="P:DNA-templated transcription"/>
    <property type="evidence" value="ECO:0007669"/>
    <property type="project" value="InterPro"/>
</dbReference>
<evidence type="ECO:0000313" key="7">
    <source>
        <dbReference type="Proteomes" id="UP001301769"/>
    </source>
</evidence>
<organism evidence="6 7">
    <name type="scientific">Rhypophila decipiens</name>
    <dbReference type="NCBI Taxonomy" id="261697"/>
    <lineage>
        <taxon>Eukaryota</taxon>
        <taxon>Fungi</taxon>
        <taxon>Dikarya</taxon>
        <taxon>Ascomycota</taxon>
        <taxon>Pezizomycotina</taxon>
        <taxon>Sordariomycetes</taxon>
        <taxon>Sordariomycetidae</taxon>
        <taxon>Sordariales</taxon>
        <taxon>Naviculisporaceae</taxon>
        <taxon>Rhypophila</taxon>
    </lineage>
</organism>
<dbReference type="SMART" id="SM00066">
    <property type="entry name" value="GAL4"/>
    <property type="match status" value="1"/>
</dbReference>
<dbReference type="PANTHER" id="PTHR31001:SF58">
    <property type="entry name" value="ZN(II)2CYS6 TRANSCRIPTION FACTOR (EUROFUNG)"/>
    <property type="match status" value="1"/>
</dbReference>
<feature type="region of interest" description="Disordered" evidence="4">
    <location>
        <begin position="135"/>
        <end position="170"/>
    </location>
</feature>
<dbReference type="GO" id="GO:0000981">
    <property type="term" value="F:DNA-binding transcription factor activity, RNA polymerase II-specific"/>
    <property type="evidence" value="ECO:0007669"/>
    <property type="project" value="InterPro"/>
</dbReference>
<dbReference type="CDD" id="cd12148">
    <property type="entry name" value="fungal_TF_MHR"/>
    <property type="match status" value="1"/>
</dbReference>
<proteinExistence type="predicted"/>
<evidence type="ECO:0000313" key="6">
    <source>
        <dbReference type="EMBL" id="KAK4215252.1"/>
    </source>
</evidence>
<dbReference type="InterPro" id="IPR050613">
    <property type="entry name" value="Sec_Metabolite_Reg"/>
</dbReference>
<feature type="compositionally biased region" description="Low complexity" evidence="4">
    <location>
        <begin position="146"/>
        <end position="170"/>
    </location>
</feature>
<dbReference type="InterPro" id="IPR007219">
    <property type="entry name" value="XnlR_reg_dom"/>
</dbReference>
<reference evidence="6" key="1">
    <citation type="journal article" date="2023" name="Mol. Phylogenet. Evol.">
        <title>Genome-scale phylogeny and comparative genomics of the fungal order Sordariales.</title>
        <authorList>
            <person name="Hensen N."/>
            <person name="Bonometti L."/>
            <person name="Westerberg I."/>
            <person name="Brannstrom I.O."/>
            <person name="Guillou S."/>
            <person name="Cros-Aarteil S."/>
            <person name="Calhoun S."/>
            <person name="Haridas S."/>
            <person name="Kuo A."/>
            <person name="Mondo S."/>
            <person name="Pangilinan J."/>
            <person name="Riley R."/>
            <person name="LaButti K."/>
            <person name="Andreopoulos B."/>
            <person name="Lipzen A."/>
            <person name="Chen C."/>
            <person name="Yan M."/>
            <person name="Daum C."/>
            <person name="Ng V."/>
            <person name="Clum A."/>
            <person name="Steindorff A."/>
            <person name="Ohm R.A."/>
            <person name="Martin F."/>
            <person name="Silar P."/>
            <person name="Natvig D.O."/>
            <person name="Lalanne C."/>
            <person name="Gautier V."/>
            <person name="Ament-Velasquez S.L."/>
            <person name="Kruys A."/>
            <person name="Hutchinson M.I."/>
            <person name="Powell A.J."/>
            <person name="Barry K."/>
            <person name="Miller A.N."/>
            <person name="Grigoriev I.V."/>
            <person name="Debuchy R."/>
            <person name="Gladieux P."/>
            <person name="Hiltunen Thoren M."/>
            <person name="Johannesson H."/>
        </authorList>
    </citation>
    <scope>NUCLEOTIDE SEQUENCE</scope>
    <source>
        <strain evidence="6">PSN293</strain>
    </source>
</reference>
<dbReference type="SMART" id="SM00906">
    <property type="entry name" value="Fungal_trans"/>
    <property type="match status" value="1"/>
</dbReference>
<accession>A0AAN6YER5</accession>